<name>A0A2M6WML2_9BACT</name>
<keyword evidence="1" id="KW-0812">Transmembrane</keyword>
<dbReference type="EMBL" id="PFAS01000014">
    <property type="protein sequence ID" value="PIT94051.1"/>
    <property type="molecule type" value="Genomic_DNA"/>
</dbReference>
<evidence type="ECO:0000313" key="3">
    <source>
        <dbReference type="Proteomes" id="UP000229335"/>
    </source>
</evidence>
<dbReference type="AlphaFoldDB" id="A0A2M6WML2"/>
<evidence type="ECO:0000256" key="1">
    <source>
        <dbReference type="SAM" id="Phobius"/>
    </source>
</evidence>
<sequence length="59" mass="6834">MKFALKKYIYLLNDFTNLLLSKKREDEKSKVKKLLFALISVVLLLIISLFINVYLVTGA</sequence>
<protein>
    <submittedName>
        <fullName evidence="2">Uncharacterized protein</fullName>
    </submittedName>
</protein>
<accession>A0A2M6WML2</accession>
<comment type="caution">
    <text evidence="2">The sequence shown here is derived from an EMBL/GenBank/DDBJ whole genome shotgun (WGS) entry which is preliminary data.</text>
</comment>
<organism evidence="2 3">
    <name type="scientific">Candidatus Falkowbacteria bacterium CG10_big_fil_rev_8_21_14_0_10_43_11</name>
    <dbReference type="NCBI Taxonomy" id="1974568"/>
    <lineage>
        <taxon>Bacteria</taxon>
        <taxon>Candidatus Falkowiibacteriota</taxon>
    </lineage>
</organism>
<feature type="transmembrane region" description="Helical" evidence="1">
    <location>
        <begin position="34"/>
        <end position="56"/>
    </location>
</feature>
<dbReference type="Proteomes" id="UP000229335">
    <property type="component" value="Unassembled WGS sequence"/>
</dbReference>
<proteinExistence type="predicted"/>
<gene>
    <name evidence="2" type="ORF">COU00_01140</name>
</gene>
<reference evidence="3" key="1">
    <citation type="submission" date="2017-09" db="EMBL/GenBank/DDBJ databases">
        <title>Depth-based differentiation of microbial function through sediment-hosted aquifers and enrichment of novel symbionts in the deep terrestrial subsurface.</title>
        <authorList>
            <person name="Probst A.J."/>
            <person name="Ladd B."/>
            <person name="Jarett J.K."/>
            <person name="Geller-Mcgrath D.E."/>
            <person name="Sieber C.M.K."/>
            <person name="Emerson J.B."/>
            <person name="Anantharaman K."/>
            <person name="Thomas B.C."/>
            <person name="Malmstrom R."/>
            <person name="Stieglmeier M."/>
            <person name="Klingl A."/>
            <person name="Woyke T."/>
            <person name="Ryan C.M."/>
            <person name="Banfield J.F."/>
        </authorList>
    </citation>
    <scope>NUCLEOTIDE SEQUENCE [LARGE SCALE GENOMIC DNA]</scope>
</reference>
<evidence type="ECO:0000313" key="2">
    <source>
        <dbReference type="EMBL" id="PIT94051.1"/>
    </source>
</evidence>
<keyword evidence="1" id="KW-1133">Transmembrane helix</keyword>
<keyword evidence="1" id="KW-0472">Membrane</keyword>